<feature type="signal peptide" evidence="7">
    <location>
        <begin position="1"/>
        <end position="19"/>
    </location>
</feature>
<comment type="subcellular location">
    <subcellularLocation>
        <location evidence="1">Secreted</location>
    </subcellularLocation>
</comment>
<evidence type="ECO:0000256" key="5">
    <source>
        <dbReference type="ARBA" id="ARBA00034321"/>
    </source>
</evidence>
<feature type="compositionally biased region" description="Basic and acidic residues" evidence="6">
    <location>
        <begin position="81"/>
        <end position="98"/>
    </location>
</feature>
<keyword evidence="2" id="KW-0964">Secreted</keyword>
<reference evidence="8" key="1">
    <citation type="submission" date="2012-12" db="EMBL/GenBank/DDBJ databases">
        <title>Identification and characterization of a phenylalanine ammonia-lyase gene family in Isatis indigotica Fort.</title>
        <authorList>
            <person name="Liu Q."/>
            <person name="Chen J."/>
            <person name="Zhou X."/>
            <person name="Di P."/>
            <person name="Xiao Y."/>
            <person name="Xuan H."/>
            <person name="Zhang L."/>
            <person name="Chen W."/>
        </authorList>
    </citation>
    <scope>NUCLEOTIDE SEQUENCE</scope>
    <source>
        <tissue evidence="8">Salivary gland</tissue>
    </source>
</reference>
<evidence type="ECO:0000256" key="3">
    <source>
        <dbReference type="ARBA" id="ARBA00022729"/>
    </source>
</evidence>
<keyword evidence="3 7" id="KW-0732">Signal</keyword>
<name>A0A0K8R9S2_IXORI</name>
<dbReference type="EMBL" id="GADI01005972">
    <property type="protein sequence ID" value="JAA67836.1"/>
    <property type="molecule type" value="mRNA"/>
</dbReference>
<sequence>MFKLSSFLVVLVLAGLCFGQGSSNTVVAQNNGDHSSGGTSSSGSEGDKQETNPSEKGDTSNGEDTQKGEQDSEATNAQTSEDQKNNEEKKLGDHMPDFIGNDKDKASYLDKLLSVCQNEHSLYKVNKGTITFENCTFICVSEGATATNKTKVRNYRTRT</sequence>
<feature type="compositionally biased region" description="Basic and acidic residues" evidence="6">
    <location>
        <begin position="45"/>
        <end position="70"/>
    </location>
</feature>
<keyword evidence="4" id="KW-0325">Glycoprotein</keyword>
<feature type="chain" id="PRO_5005516457" evidence="7">
    <location>
        <begin position="20"/>
        <end position="159"/>
    </location>
</feature>
<evidence type="ECO:0000256" key="6">
    <source>
        <dbReference type="SAM" id="MobiDB-lite"/>
    </source>
</evidence>
<dbReference type="AlphaFoldDB" id="A0A0K8R9S2"/>
<evidence type="ECO:0000256" key="4">
    <source>
        <dbReference type="ARBA" id="ARBA00023180"/>
    </source>
</evidence>
<dbReference type="InterPro" id="IPR021971">
    <property type="entry name" value="Salp15"/>
</dbReference>
<dbReference type="Pfam" id="PF12115">
    <property type="entry name" value="Salp15"/>
    <property type="match status" value="1"/>
</dbReference>
<evidence type="ECO:0000256" key="7">
    <source>
        <dbReference type="SAM" id="SignalP"/>
    </source>
</evidence>
<feature type="region of interest" description="Disordered" evidence="6">
    <location>
        <begin position="29"/>
        <end position="98"/>
    </location>
</feature>
<proteinExistence type="evidence at transcript level"/>
<evidence type="ECO:0000256" key="1">
    <source>
        <dbReference type="ARBA" id="ARBA00004613"/>
    </source>
</evidence>
<evidence type="ECO:0000313" key="8">
    <source>
        <dbReference type="EMBL" id="JAA67836.1"/>
    </source>
</evidence>
<comment type="similarity">
    <text evidence="5">Belongs to the salp15 family.</text>
</comment>
<evidence type="ECO:0000256" key="2">
    <source>
        <dbReference type="ARBA" id="ARBA00022525"/>
    </source>
</evidence>
<protein>
    <submittedName>
        <fullName evidence="8">Putative ixodes 8-cys protein</fullName>
    </submittedName>
</protein>
<organism evidence="8">
    <name type="scientific">Ixodes ricinus</name>
    <name type="common">Common tick</name>
    <name type="synonym">Acarus ricinus</name>
    <dbReference type="NCBI Taxonomy" id="34613"/>
    <lineage>
        <taxon>Eukaryota</taxon>
        <taxon>Metazoa</taxon>
        <taxon>Ecdysozoa</taxon>
        <taxon>Arthropoda</taxon>
        <taxon>Chelicerata</taxon>
        <taxon>Arachnida</taxon>
        <taxon>Acari</taxon>
        <taxon>Parasitiformes</taxon>
        <taxon>Ixodida</taxon>
        <taxon>Ixodoidea</taxon>
        <taxon>Ixodidae</taxon>
        <taxon>Ixodinae</taxon>
        <taxon>Ixodes</taxon>
    </lineage>
</organism>
<dbReference type="GO" id="GO:0005576">
    <property type="term" value="C:extracellular region"/>
    <property type="evidence" value="ECO:0007669"/>
    <property type="project" value="UniProtKB-SubCell"/>
</dbReference>
<accession>A0A0K8R9S2</accession>